<proteinExistence type="predicted"/>
<gene>
    <name evidence="2" type="ORF">EZS28_011341</name>
</gene>
<name>A0A5J4WF25_9EUKA</name>
<feature type="compositionally biased region" description="Low complexity" evidence="1">
    <location>
        <begin position="181"/>
        <end position="196"/>
    </location>
</feature>
<feature type="compositionally biased region" description="Polar residues" evidence="1">
    <location>
        <begin position="389"/>
        <end position="400"/>
    </location>
</feature>
<dbReference type="AlphaFoldDB" id="A0A5J4WF25"/>
<comment type="caution">
    <text evidence="2">The sequence shown here is derived from an EMBL/GenBank/DDBJ whole genome shotgun (WGS) entry which is preliminary data.</text>
</comment>
<feature type="compositionally biased region" description="Polar residues" evidence="1">
    <location>
        <begin position="136"/>
        <end position="156"/>
    </location>
</feature>
<sequence length="400" mass="45597">MITQSKYLLAYSKQLLQITGAGQGDISSILNQSEEHSEMQTSFSHYQNTFELGDKTIDVKSETKTTSSKFLMNGSSNQQIDNLNSSKTSKLSQDDDKDVLIKSDRDEIPEQNNSLTITDLIETTSQKEDAYKTKSIYSGGQDSGINDPTQTPMNAISTQSQNTTQQQLNLSKIQPFQSSLNEQQISEQQQQITQKSEINKQDTENNNSKLNSDQEEQYISETNIENKKNENIKTDIAAVREHFAQLGANVGISVFGQTNQTQNRKLKSDVSETTKKLLDDVITKSQQNKYYSPNYRSTKLLEITVQMIRLGQSEQVPIPGYRMKKKQWSPSIGEIFMFKVSYNQMRSCSESCQRITVQSRYQSSEQKKHGVDNGEDMSQPQQYQQNTQNRATDNWENYKH</sequence>
<feature type="region of interest" description="Disordered" evidence="1">
    <location>
        <begin position="68"/>
        <end position="96"/>
    </location>
</feature>
<evidence type="ECO:0000256" key="1">
    <source>
        <dbReference type="SAM" id="MobiDB-lite"/>
    </source>
</evidence>
<protein>
    <submittedName>
        <fullName evidence="2">Uncharacterized protein</fullName>
    </submittedName>
</protein>
<evidence type="ECO:0000313" key="3">
    <source>
        <dbReference type="Proteomes" id="UP000324800"/>
    </source>
</evidence>
<feature type="compositionally biased region" description="Polar residues" evidence="1">
    <location>
        <begin position="68"/>
        <end position="91"/>
    </location>
</feature>
<feature type="compositionally biased region" description="Low complexity" evidence="1">
    <location>
        <begin position="157"/>
        <end position="168"/>
    </location>
</feature>
<feature type="region of interest" description="Disordered" evidence="1">
    <location>
        <begin position="359"/>
        <end position="400"/>
    </location>
</feature>
<organism evidence="2 3">
    <name type="scientific">Streblomastix strix</name>
    <dbReference type="NCBI Taxonomy" id="222440"/>
    <lineage>
        <taxon>Eukaryota</taxon>
        <taxon>Metamonada</taxon>
        <taxon>Preaxostyla</taxon>
        <taxon>Oxymonadida</taxon>
        <taxon>Streblomastigidae</taxon>
        <taxon>Streblomastix</taxon>
    </lineage>
</organism>
<evidence type="ECO:0000313" key="2">
    <source>
        <dbReference type="EMBL" id="KAA6393132.1"/>
    </source>
</evidence>
<feature type="region of interest" description="Disordered" evidence="1">
    <location>
        <begin position="136"/>
        <end position="168"/>
    </location>
</feature>
<feature type="compositionally biased region" description="Low complexity" evidence="1">
    <location>
        <begin position="379"/>
        <end position="388"/>
    </location>
</feature>
<dbReference type="Proteomes" id="UP000324800">
    <property type="component" value="Unassembled WGS sequence"/>
</dbReference>
<feature type="region of interest" description="Disordered" evidence="1">
    <location>
        <begin position="181"/>
        <end position="216"/>
    </location>
</feature>
<dbReference type="EMBL" id="SNRW01002331">
    <property type="protein sequence ID" value="KAA6393132.1"/>
    <property type="molecule type" value="Genomic_DNA"/>
</dbReference>
<accession>A0A5J4WF25</accession>
<reference evidence="2 3" key="1">
    <citation type="submission" date="2019-03" db="EMBL/GenBank/DDBJ databases">
        <title>Single cell metagenomics reveals metabolic interactions within the superorganism composed of flagellate Streblomastix strix and complex community of Bacteroidetes bacteria on its surface.</title>
        <authorList>
            <person name="Treitli S.C."/>
            <person name="Kolisko M."/>
            <person name="Husnik F."/>
            <person name="Keeling P."/>
            <person name="Hampl V."/>
        </authorList>
    </citation>
    <scope>NUCLEOTIDE SEQUENCE [LARGE SCALE GENOMIC DNA]</scope>
    <source>
        <strain evidence="2">ST1C</strain>
    </source>
</reference>